<protein>
    <submittedName>
        <fullName evidence="7">TspO protein</fullName>
    </submittedName>
</protein>
<feature type="transmembrane region" description="Helical" evidence="6">
    <location>
        <begin position="82"/>
        <end position="102"/>
    </location>
</feature>
<comment type="similarity">
    <text evidence="2">Belongs to the TspO/BZRP family.</text>
</comment>
<feature type="transmembrane region" description="Helical" evidence="6">
    <location>
        <begin position="108"/>
        <end position="129"/>
    </location>
</feature>
<dbReference type="CDD" id="cd15904">
    <property type="entry name" value="TSPO_MBR"/>
    <property type="match status" value="1"/>
</dbReference>
<keyword evidence="8" id="KW-1185">Reference proteome</keyword>
<dbReference type="PANTHER" id="PTHR10057">
    <property type="entry name" value="PERIPHERAL-TYPE BENZODIAZEPINE RECEPTOR"/>
    <property type="match status" value="1"/>
</dbReference>
<dbReference type="GO" id="GO:0033013">
    <property type="term" value="P:tetrapyrrole metabolic process"/>
    <property type="evidence" value="ECO:0007669"/>
    <property type="project" value="UniProtKB-ARBA"/>
</dbReference>
<dbReference type="InterPro" id="IPR038330">
    <property type="entry name" value="TspO/MBR-related_sf"/>
</dbReference>
<dbReference type="InterPro" id="IPR004307">
    <property type="entry name" value="TspO_MBR"/>
</dbReference>
<dbReference type="GO" id="GO:0016020">
    <property type="term" value="C:membrane"/>
    <property type="evidence" value="ECO:0007669"/>
    <property type="project" value="UniProtKB-SubCell"/>
</dbReference>
<keyword evidence="5 6" id="KW-0472">Membrane</keyword>
<dbReference type="Proteomes" id="UP000297295">
    <property type="component" value="Unassembled WGS sequence"/>
</dbReference>
<comment type="caution">
    <text evidence="7">The sequence shown here is derived from an EMBL/GenBank/DDBJ whole genome shotgun (WGS) entry which is preliminary data.</text>
</comment>
<evidence type="ECO:0000256" key="3">
    <source>
        <dbReference type="ARBA" id="ARBA00022692"/>
    </source>
</evidence>
<evidence type="ECO:0000256" key="2">
    <source>
        <dbReference type="ARBA" id="ARBA00007524"/>
    </source>
</evidence>
<sequence length="161" mass="18444">MDTVDVDWKKLIASIVICQLAGILGAIFTASAIPTWYASLEKPFFVPPSWTFSVVWTILYLMMGLALYLVWKKGWGSRDVRIAMGVFGLQLFLNFLWSILFFGLRSPLLGLIEIVFLWLAIIATIWSFYRISRTAGLLLLPYIVWVSFAALLNYYFFVLNP</sequence>
<dbReference type="AlphaFoldDB" id="A0A4E0Q2B8"/>
<dbReference type="PANTHER" id="PTHR10057:SF0">
    <property type="entry name" value="TRANSLOCATOR PROTEIN"/>
    <property type="match status" value="1"/>
</dbReference>
<name>A0A4E0Q2B8_9EURY</name>
<reference evidence="7 8" key="1">
    <citation type="submission" date="2017-11" db="EMBL/GenBank/DDBJ databases">
        <title>Isolation and Characterization of Methanogenic Archaea from Saline Meromictic Lake at Siberia.</title>
        <authorList>
            <person name="Shen Y."/>
            <person name="Huang H.-H."/>
            <person name="Lai M.-C."/>
            <person name="Chen S.-C."/>
        </authorList>
    </citation>
    <scope>NUCLEOTIDE SEQUENCE [LARGE SCALE GENOMIC DNA]</scope>
    <source>
        <strain evidence="7 8">SY-01</strain>
    </source>
</reference>
<organism evidence="7 8">
    <name type="scientific">Methanolobus halotolerans</name>
    <dbReference type="NCBI Taxonomy" id="2052935"/>
    <lineage>
        <taxon>Archaea</taxon>
        <taxon>Methanobacteriati</taxon>
        <taxon>Methanobacteriota</taxon>
        <taxon>Stenosarchaea group</taxon>
        <taxon>Methanomicrobia</taxon>
        <taxon>Methanosarcinales</taxon>
        <taxon>Methanosarcinaceae</taxon>
        <taxon>Methanolobus</taxon>
    </lineage>
</organism>
<dbReference type="FunFam" id="1.20.1260.100:FF:000001">
    <property type="entry name" value="translocator protein 2"/>
    <property type="match status" value="1"/>
</dbReference>
<feature type="transmembrane region" description="Helical" evidence="6">
    <location>
        <begin position="50"/>
        <end position="70"/>
    </location>
</feature>
<evidence type="ECO:0000256" key="4">
    <source>
        <dbReference type="ARBA" id="ARBA00022989"/>
    </source>
</evidence>
<comment type="subcellular location">
    <subcellularLocation>
        <location evidence="1">Membrane</location>
        <topology evidence="1">Multi-pass membrane protein</topology>
    </subcellularLocation>
</comment>
<dbReference type="PIRSF" id="PIRSF005859">
    <property type="entry name" value="PBR"/>
    <property type="match status" value="1"/>
</dbReference>
<evidence type="ECO:0000256" key="5">
    <source>
        <dbReference type="ARBA" id="ARBA00023136"/>
    </source>
</evidence>
<evidence type="ECO:0000256" key="1">
    <source>
        <dbReference type="ARBA" id="ARBA00004141"/>
    </source>
</evidence>
<gene>
    <name evidence="7" type="ORF">CUN85_00450</name>
</gene>
<accession>A0A4E0Q2B8</accession>
<keyword evidence="4 6" id="KW-1133">Transmembrane helix</keyword>
<dbReference type="Gene3D" id="1.20.1260.100">
    <property type="entry name" value="TspO/MBR protein"/>
    <property type="match status" value="1"/>
</dbReference>
<feature type="transmembrane region" description="Helical" evidence="6">
    <location>
        <begin position="136"/>
        <end position="157"/>
    </location>
</feature>
<evidence type="ECO:0000256" key="6">
    <source>
        <dbReference type="SAM" id="Phobius"/>
    </source>
</evidence>
<feature type="transmembrane region" description="Helical" evidence="6">
    <location>
        <begin position="12"/>
        <end position="38"/>
    </location>
</feature>
<evidence type="ECO:0000313" key="8">
    <source>
        <dbReference type="Proteomes" id="UP000297295"/>
    </source>
</evidence>
<dbReference type="EMBL" id="PGGK01000001">
    <property type="protein sequence ID" value="TGC11389.1"/>
    <property type="molecule type" value="Genomic_DNA"/>
</dbReference>
<evidence type="ECO:0000313" key="7">
    <source>
        <dbReference type="EMBL" id="TGC11389.1"/>
    </source>
</evidence>
<proteinExistence type="inferred from homology"/>
<dbReference type="Pfam" id="PF03073">
    <property type="entry name" value="TspO_MBR"/>
    <property type="match status" value="1"/>
</dbReference>
<keyword evidence="3 6" id="KW-0812">Transmembrane</keyword>